<reference evidence="2 3" key="1">
    <citation type="submission" date="2020-04" db="EMBL/GenBank/DDBJ databases">
        <authorList>
            <person name="De Canck E."/>
        </authorList>
    </citation>
    <scope>NUCLEOTIDE SEQUENCE [LARGE SCALE GENOMIC DNA]</scope>
    <source>
        <strain evidence="2 3">LMG 28614</strain>
    </source>
</reference>
<dbReference type="EMBL" id="CADIKK010000007">
    <property type="protein sequence ID" value="CAB3784033.1"/>
    <property type="molecule type" value="Genomic_DNA"/>
</dbReference>
<feature type="compositionally biased region" description="Low complexity" evidence="1">
    <location>
        <begin position="227"/>
        <end position="241"/>
    </location>
</feature>
<evidence type="ECO:0000256" key="1">
    <source>
        <dbReference type="SAM" id="MobiDB-lite"/>
    </source>
</evidence>
<dbReference type="RefSeq" id="WP_425497681.1">
    <property type="nucleotide sequence ID" value="NZ_CADIKK010000007.1"/>
</dbReference>
<feature type="compositionally biased region" description="Low complexity" evidence="1">
    <location>
        <begin position="270"/>
        <end position="283"/>
    </location>
</feature>
<gene>
    <name evidence="2" type="ORF">LMG28614_01854</name>
</gene>
<evidence type="ECO:0000313" key="2">
    <source>
        <dbReference type="EMBL" id="CAB3784033.1"/>
    </source>
</evidence>
<dbReference type="Proteomes" id="UP000494365">
    <property type="component" value="Unassembled WGS sequence"/>
</dbReference>
<sequence>MRTSLQPLLDLAAAHSCALLGITHFSKGSKGAATNDRLIGSQAFGASARVILIAGKDETRGRRVFAKSKANITGDVGGFEYSVDVIDSGDLTSSRIVWGEPLNASAQEILREIEADEDSQEDAAEQASKFDRARSMIYEWLRPFMSTKEMKAAAQAERVSWRLVEAAKSAEVKSGAKIRAVRQGNAWGWIWDTHGANHPDEVKPAATDVKPATVHYLQFGNDQGDLSSNSTPQPSSPQSNQLRKGDCGVENQAQQGVAVTSARPQSNSDAPRAPACARVRARA</sequence>
<dbReference type="AlphaFoldDB" id="A0A6S7B0L1"/>
<dbReference type="InterPro" id="IPR027417">
    <property type="entry name" value="P-loop_NTPase"/>
</dbReference>
<accession>A0A6S7B0L1</accession>
<organism evidence="2 3">
    <name type="scientific">Paraburkholderia ultramafica</name>
    <dbReference type="NCBI Taxonomy" id="1544867"/>
    <lineage>
        <taxon>Bacteria</taxon>
        <taxon>Pseudomonadati</taxon>
        <taxon>Pseudomonadota</taxon>
        <taxon>Betaproteobacteria</taxon>
        <taxon>Burkholderiales</taxon>
        <taxon>Burkholderiaceae</taxon>
        <taxon>Paraburkholderia</taxon>
    </lineage>
</organism>
<proteinExistence type="predicted"/>
<evidence type="ECO:0000313" key="3">
    <source>
        <dbReference type="Proteomes" id="UP000494365"/>
    </source>
</evidence>
<feature type="region of interest" description="Disordered" evidence="1">
    <location>
        <begin position="219"/>
        <end position="283"/>
    </location>
</feature>
<feature type="compositionally biased region" description="Polar residues" evidence="1">
    <location>
        <begin position="251"/>
        <end position="269"/>
    </location>
</feature>
<keyword evidence="3" id="KW-1185">Reference proteome</keyword>
<name>A0A6S7B0L1_9BURK</name>
<protein>
    <submittedName>
        <fullName evidence="2">Uncharacterized protein</fullName>
    </submittedName>
</protein>
<dbReference type="Gene3D" id="3.40.50.300">
    <property type="entry name" value="P-loop containing nucleotide triphosphate hydrolases"/>
    <property type="match status" value="1"/>
</dbReference>